<feature type="binding site" evidence="12">
    <location>
        <begin position="43"/>
        <end position="47"/>
    </location>
    <ligand>
        <name>substrate</name>
    </ligand>
</feature>
<keyword evidence="12" id="KW-0963">Cytoplasm</keyword>
<evidence type="ECO:0000256" key="4">
    <source>
        <dbReference type="ARBA" id="ARBA00022679"/>
    </source>
</evidence>
<keyword evidence="8 12" id="KW-0067">ATP-binding</keyword>
<feature type="binding site" evidence="12">
    <location>
        <position position="292"/>
    </location>
    <ligand>
        <name>K(+)</name>
        <dbReference type="ChEBI" id="CHEBI:29103"/>
    </ligand>
</feature>
<dbReference type="PANTHER" id="PTHR10584:SF166">
    <property type="entry name" value="RIBOKINASE"/>
    <property type="match status" value="1"/>
</dbReference>
<feature type="binding site" evidence="12">
    <location>
        <begin position="258"/>
        <end position="259"/>
    </location>
    <ligand>
        <name>ATP</name>
        <dbReference type="ChEBI" id="CHEBI:30616"/>
    </ligand>
</feature>
<evidence type="ECO:0000256" key="11">
    <source>
        <dbReference type="ARBA" id="ARBA00023277"/>
    </source>
</evidence>
<keyword evidence="9 12" id="KW-0460">Magnesium</keyword>
<feature type="binding site" evidence="12">
    <location>
        <position position="259"/>
    </location>
    <ligand>
        <name>substrate</name>
    </ligand>
</feature>
<feature type="region of interest" description="Disordered" evidence="13">
    <location>
        <begin position="299"/>
        <end position="323"/>
    </location>
</feature>
<evidence type="ECO:0000256" key="8">
    <source>
        <dbReference type="ARBA" id="ARBA00022840"/>
    </source>
</evidence>
<comment type="caution">
    <text evidence="15">The sequence shown here is derived from an EMBL/GenBank/DDBJ whole genome shotgun (WGS) entry which is preliminary data.</text>
</comment>
<feature type="binding site" evidence="12">
    <location>
        <position position="289"/>
    </location>
    <ligand>
        <name>K(+)</name>
        <dbReference type="ChEBI" id="CHEBI:29103"/>
    </ligand>
</feature>
<keyword evidence="10 12" id="KW-0630">Potassium</keyword>
<dbReference type="SUPFAM" id="SSF53613">
    <property type="entry name" value="Ribokinase-like"/>
    <property type="match status" value="1"/>
</dbReference>
<feature type="binding site" evidence="12">
    <location>
        <position position="253"/>
    </location>
    <ligand>
        <name>K(+)</name>
        <dbReference type="ChEBI" id="CHEBI:29103"/>
    </ligand>
</feature>
<keyword evidence="7 12" id="KW-0418">Kinase</keyword>
<protein>
    <recommendedName>
        <fullName evidence="3 12">Ribokinase</fullName>
        <shortName evidence="12">RK</shortName>
        <ecNumber evidence="2 12">2.7.1.15</ecNumber>
    </recommendedName>
</protein>
<feature type="binding site" evidence="12">
    <location>
        <position position="294"/>
    </location>
    <ligand>
        <name>K(+)</name>
        <dbReference type="ChEBI" id="CHEBI:29103"/>
    </ligand>
</feature>
<dbReference type="InterPro" id="IPR029056">
    <property type="entry name" value="Ribokinase-like"/>
</dbReference>
<keyword evidence="5 12" id="KW-0479">Metal-binding</keyword>
<comment type="activity regulation">
    <text evidence="12">Activated by a monovalent cation that binds near, but not in, the active site. The most likely occupant of the site in vivo is potassium. Ion binding induces a conformational change that may alter substrate affinity.</text>
</comment>
<evidence type="ECO:0000256" key="5">
    <source>
        <dbReference type="ARBA" id="ARBA00022723"/>
    </source>
</evidence>
<comment type="subcellular location">
    <subcellularLocation>
        <location evidence="12">Cytoplasm</location>
    </subcellularLocation>
</comment>
<feature type="binding site" evidence="12">
    <location>
        <position position="298"/>
    </location>
    <ligand>
        <name>K(+)</name>
        <dbReference type="ChEBI" id="CHEBI:29103"/>
    </ligand>
</feature>
<feature type="binding site" evidence="12">
    <location>
        <begin position="227"/>
        <end position="232"/>
    </location>
    <ligand>
        <name>ATP</name>
        <dbReference type="ChEBI" id="CHEBI:30616"/>
    </ligand>
</feature>
<dbReference type="Gene3D" id="3.40.1190.20">
    <property type="match status" value="1"/>
</dbReference>
<feature type="binding site" evidence="12">
    <location>
        <position position="184"/>
    </location>
    <ligand>
        <name>ATP</name>
        <dbReference type="ChEBI" id="CHEBI:30616"/>
    </ligand>
</feature>
<comment type="similarity">
    <text evidence="1">Belongs to the carbohydrate kinase pfkB family.</text>
</comment>
<reference evidence="16" key="1">
    <citation type="journal article" date="2019" name="Int. J. Syst. Evol. Microbiol.">
        <title>The Global Catalogue of Microorganisms (GCM) 10K type strain sequencing project: providing services to taxonomists for standard genome sequencing and annotation.</title>
        <authorList>
            <consortium name="The Broad Institute Genomics Platform"/>
            <consortium name="The Broad Institute Genome Sequencing Center for Infectious Disease"/>
            <person name="Wu L."/>
            <person name="Ma J."/>
        </authorList>
    </citation>
    <scope>NUCLEOTIDE SEQUENCE [LARGE SCALE GENOMIC DNA]</scope>
    <source>
        <strain evidence="16">JCM 14917</strain>
    </source>
</reference>
<accession>A0ABP5MJC1</accession>
<dbReference type="InterPro" id="IPR011611">
    <property type="entry name" value="PfkB_dom"/>
</dbReference>
<dbReference type="InterPro" id="IPR002173">
    <property type="entry name" value="Carboh/pur_kinase_PfkB_CS"/>
</dbReference>
<comment type="subunit">
    <text evidence="12">Homodimer.</text>
</comment>
<comment type="similarity">
    <text evidence="12">Belongs to the carbohydrate kinase PfkB family. Ribokinase subfamily.</text>
</comment>
<organism evidence="15 16">
    <name type="scientific">Arthrobacter parietis</name>
    <dbReference type="NCBI Taxonomy" id="271434"/>
    <lineage>
        <taxon>Bacteria</taxon>
        <taxon>Bacillati</taxon>
        <taxon>Actinomycetota</taxon>
        <taxon>Actinomycetes</taxon>
        <taxon>Micrococcales</taxon>
        <taxon>Micrococcaceae</taxon>
        <taxon>Arthrobacter</taxon>
    </lineage>
</organism>
<keyword evidence="11 12" id="KW-0119">Carbohydrate metabolism</keyword>
<keyword evidence="6 12" id="KW-0547">Nucleotide-binding</keyword>
<dbReference type="InterPro" id="IPR002139">
    <property type="entry name" value="Ribo/fructo_kinase"/>
</dbReference>
<feature type="binding site" evidence="12">
    <location>
        <position position="255"/>
    </location>
    <ligand>
        <name>K(+)</name>
        <dbReference type="ChEBI" id="CHEBI:29103"/>
    </ligand>
</feature>
<dbReference type="PROSITE" id="PS00584">
    <property type="entry name" value="PFKB_KINASES_2"/>
    <property type="match status" value="1"/>
</dbReference>
<proteinExistence type="inferred from homology"/>
<keyword evidence="16" id="KW-1185">Reference proteome</keyword>
<dbReference type="RefSeq" id="WP_346027482.1">
    <property type="nucleotide sequence ID" value="NZ_BAAAON010000001.1"/>
</dbReference>
<evidence type="ECO:0000313" key="16">
    <source>
        <dbReference type="Proteomes" id="UP001500974"/>
    </source>
</evidence>
<dbReference type="Pfam" id="PF00294">
    <property type="entry name" value="PfkB"/>
    <property type="match status" value="1"/>
</dbReference>
<evidence type="ECO:0000256" key="3">
    <source>
        <dbReference type="ARBA" id="ARBA00016943"/>
    </source>
</evidence>
<dbReference type="EC" id="2.7.1.15" evidence="2 12"/>
<dbReference type="EMBL" id="BAAAON010000001">
    <property type="protein sequence ID" value="GAA2173268.1"/>
    <property type="molecule type" value="Genomic_DNA"/>
</dbReference>
<comment type="caution">
    <text evidence="12">Lacks conserved residue(s) required for the propagation of feature annotation.</text>
</comment>
<evidence type="ECO:0000313" key="15">
    <source>
        <dbReference type="EMBL" id="GAA2173268.1"/>
    </source>
</evidence>
<evidence type="ECO:0000256" key="1">
    <source>
        <dbReference type="ARBA" id="ARBA00005380"/>
    </source>
</evidence>
<evidence type="ECO:0000256" key="7">
    <source>
        <dbReference type="ARBA" id="ARBA00022777"/>
    </source>
</evidence>
<feature type="active site" description="Proton acceptor" evidence="12">
    <location>
        <position position="259"/>
    </location>
</feature>
<keyword evidence="4 12" id="KW-0808">Transferase</keyword>
<evidence type="ECO:0000256" key="2">
    <source>
        <dbReference type="ARBA" id="ARBA00012035"/>
    </source>
</evidence>
<evidence type="ECO:0000256" key="10">
    <source>
        <dbReference type="ARBA" id="ARBA00022958"/>
    </source>
</evidence>
<comment type="pathway">
    <text evidence="12">Carbohydrate metabolism; D-ribose degradation; D-ribose 5-phosphate from beta-D-ribopyranose: step 2/2.</text>
</comment>
<feature type="binding site" evidence="12">
    <location>
        <begin position="15"/>
        <end position="17"/>
    </location>
    <ligand>
        <name>substrate</name>
    </ligand>
</feature>
<dbReference type="InterPro" id="IPR011877">
    <property type="entry name" value="Ribokinase"/>
</dbReference>
<feature type="binding site" evidence="12">
    <location>
        <position position="143"/>
    </location>
    <ligand>
        <name>substrate</name>
    </ligand>
</feature>
<comment type="function">
    <text evidence="12">Catalyzes the phosphorylation of ribose at O-5 in a reaction requiring ATP and magnesium. The resulting D-ribose-5-phosphate can then be used either for sythesis of nucleotides, histidine, and tryptophan, or as a component of the pentose phosphate pathway.</text>
</comment>
<evidence type="ECO:0000256" key="13">
    <source>
        <dbReference type="SAM" id="MobiDB-lite"/>
    </source>
</evidence>
<comment type="cofactor">
    <cofactor evidence="12">
        <name>Mg(2+)</name>
        <dbReference type="ChEBI" id="CHEBI:18420"/>
    </cofactor>
    <text evidence="12">Requires a divalent cation, most likely magnesium in vivo, as an electrophilic catalyst to aid phosphoryl group transfer. It is the chelate of the metal and the nucleotide that is the actual substrate.</text>
</comment>
<dbReference type="HAMAP" id="MF_01987">
    <property type="entry name" value="Ribokinase"/>
    <property type="match status" value="1"/>
</dbReference>
<dbReference type="Proteomes" id="UP001500974">
    <property type="component" value="Unassembled WGS sequence"/>
</dbReference>
<comment type="catalytic activity">
    <reaction evidence="12">
        <text>D-ribose + ATP = D-ribose 5-phosphate + ADP + H(+)</text>
        <dbReference type="Rhea" id="RHEA:13697"/>
        <dbReference type="ChEBI" id="CHEBI:15378"/>
        <dbReference type="ChEBI" id="CHEBI:30616"/>
        <dbReference type="ChEBI" id="CHEBI:47013"/>
        <dbReference type="ChEBI" id="CHEBI:78346"/>
        <dbReference type="ChEBI" id="CHEBI:456216"/>
        <dbReference type="EC" id="2.7.1.15"/>
    </reaction>
</comment>
<name>A0ABP5MJC1_9MICC</name>
<sequence length="323" mass="31512">MSTQPPGVVVVGSINADLVVTLERHPQPGETLLGRTMTVMPGGKGANQAVAAAKLGAPTMMIGAVGQDAYTDVALSGLHSAGVNTDGVQRVGTTTGVAIVEVDDGGENTIVVIPGANGKVTPALVASAADRIADAGVLVLQGEIPAASVAAAVASGTGRVMINLAPVIELDRNTLLRADPLVVNEHEGALVLAQLTGTAAPPDAAPVDHADTARALLACGFSSVVMTLGGAGALLADSSGVMEVPAPSVAVVDTTGAGDAFVGALAARLVVGDELADAVAIAVRVGAFAVGAEGAQPSYPSLTDALPEAPSPKGLQGAQGAQA</sequence>
<evidence type="ECO:0000256" key="12">
    <source>
        <dbReference type="HAMAP-Rule" id="MF_01987"/>
    </source>
</evidence>
<gene>
    <name evidence="12" type="primary">rbsK</name>
    <name evidence="15" type="ORF">GCM10009784_06930</name>
</gene>
<evidence type="ECO:0000256" key="9">
    <source>
        <dbReference type="ARBA" id="ARBA00022842"/>
    </source>
</evidence>
<dbReference type="PANTHER" id="PTHR10584">
    <property type="entry name" value="SUGAR KINASE"/>
    <property type="match status" value="1"/>
</dbReference>
<dbReference type="PRINTS" id="PR00990">
    <property type="entry name" value="RIBOKINASE"/>
</dbReference>
<evidence type="ECO:0000259" key="14">
    <source>
        <dbReference type="Pfam" id="PF00294"/>
    </source>
</evidence>
<evidence type="ECO:0000256" key="6">
    <source>
        <dbReference type="ARBA" id="ARBA00022741"/>
    </source>
</evidence>
<dbReference type="CDD" id="cd01174">
    <property type="entry name" value="ribokinase"/>
    <property type="match status" value="1"/>
</dbReference>
<feature type="domain" description="Carbohydrate kinase PfkB" evidence="14">
    <location>
        <begin position="8"/>
        <end position="300"/>
    </location>
</feature>